<evidence type="ECO:0000256" key="4">
    <source>
        <dbReference type="ARBA" id="ARBA00022839"/>
    </source>
</evidence>
<dbReference type="KEGG" id="daw:HS1_002248"/>
<dbReference type="PANTHER" id="PTHR30008">
    <property type="entry name" value="EXODEOXYRIBONUCLEASE 7 LARGE SUBUNIT"/>
    <property type="match status" value="1"/>
</dbReference>
<dbReference type="GO" id="GO:0009318">
    <property type="term" value="C:exodeoxyribonuclease VII complex"/>
    <property type="evidence" value="ECO:0007669"/>
    <property type="project" value="UniProtKB-UniRule"/>
</dbReference>
<dbReference type="HAMAP" id="MF_00378">
    <property type="entry name" value="Exonuc_7_L"/>
    <property type="match status" value="1"/>
</dbReference>
<sequence>MEELSIFSVPQPHIYTVSELTEDIRQILEEEFPFIWVEGEVSNARRPLSGHLYFTLKDEKAQILCILFKNQRKLVKFEPQDGLKVICQGRITVYPPHGNYRLIVEYLEPKGYGALQLAFEQLKKKLAQEGLFDTEIKKALPFFPQRIAVVTSPVGAAIRDFLRVLIKKFPNVHVRIYPVRVQGEGAAQEIAQAIYDLNHLHWAEIIVLTRGGGSLEDLWAFNEEVVARAIHASEIPVVSAVGHEVDFTIADMVADLRAPTPTAAAEMIIQKKEDLENFLQEATKRFHRGLEKLLETAKLHLNHLIKRLGTPRQELITHRLRLDDLSLALLRTIKHRIEREQTAVQNLGERLLLSHPKRQIQSYRDTFQQRKTELMVHFTHLQQKHSQHLQEIRQRLNALSPLNVLKRGYALAFTWPEGKLIKSINQVEVGKNMVVKVVNGEIKAKVEEKDESTI</sequence>
<protein>
    <recommendedName>
        <fullName evidence="5">Exodeoxyribonuclease 7 large subunit</fullName>
        <ecNumber evidence="5">3.1.11.6</ecNumber>
    </recommendedName>
    <alternativeName>
        <fullName evidence="5">Exodeoxyribonuclease VII large subunit</fullName>
        <shortName evidence="5">Exonuclease VII large subunit</shortName>
    </alternativeName>
</protein>
<reference evidence="9 10" key="1">
    <citation type="submission" date="2015-10" db="EMBL/GenBank/DDBJ databases">
        <title>Candidatus Desulfofervidus auxilii, a hydrogenotrophic sulfate-reducing bacterium involved in the thermophilic anaerobic oxidation of methane.</title>
        <authorList>
            <person name="Krukenberg V."/>
            <person name="Richter M."/>
            <person name="Wegener G."/>
        </authorList>
    </citation>
    <scope>NUCLEOTIDE SEQUENCE [LARGE SCALE GENOMIC DNA]</scope>
    <source>
        <strain evidence="9 10">HS1</strain>
    </source>
</reference>
<evidence type="ECO:0000256" key="1">
    <source>
        <dbReference type="ARBA" id="ARBA00022490"/>
    </source>
</evidence>
<dbReference type="InterPro" id="IPR003753">
    <property type="entry name" value="Exonuc_VII_L"/>
</dbReference>
<dbReference type="CDD" id="cd04489">
    <property type="entry name" value="ExoVII_LU_OBF"/>
    <property type="match status" value="1"/>
</dbReference>
<keyword evidence="2 5" id="KW-0540">Nuclease</keyword>
<keyword evidence="4 5" id="KW-0269">Exonuclease</keyword>
<dbReference type="AlphaFoldDB" id="A0A7U4QME6"/>
<dbReference type="InterPro" id="IPR025824">
    <property type="entry name" value="OB-fold_nuc-bd_dom"/>
</dbReference>
<keyword evidence="3 5" id="KW-0378">Hydrolase</keyword>
<dbReference type="Pfam" id="PF02601">
    <property type="entry name" value="Exonuc_VII_L"/>
    <property type="match status" value="1"/>
</dbReference>
<feature type="domain" description="Exonuclease VII large subunit C-terminal" evidence="7">
    <location>
        <begin position="131"/>
        <end position="445"/>
    </location>
</feature>
<evidence type="ECO:0000313" key="9">
    <source>
        <dbReference type="EMBL" id="AMM42034.1"/>
    </source>
</evidence>
<accession>A0A7U4QME6</accession>
<comment type="subcellular location">
    <subcellularLocation>
        <location evidence="5 6">Cytoplasm</location>
    </subcellularLocation>
</comment>
<evidence type="ECO:0000256" key="2">
    <source>
        <dbReference type="ARBA" id="ARBA00022722"/>
    </source>
</evidence>
<evidence type="ECO:0000256" key="3">
    <source>
        <dbReference type="ARBA" id="ARBA00022801"/>
    </source>
</evidence>
<dbReference type="RefSeq" id="WP_066065513.1">
    <property type="nucleotide sequence ID" value="NZ_CP013015.1"/>
</dbReference>
<evidence type="ECO:0000256" key="5">
    <source>
        <dbReference type="HAMAP-Rule" id="MF_00378"/>
    </source>
</evidence>
<dbReference type="GO" id="GO:0008855">
    <property type="term" value="F:exodeoxyribonuclease VII activity"/>
    <property type="evidence" value="ECO:0007669"/>
    <property type="project" value="UniProtKB-UniRule"/>
</dbReference>
<organism evidence="9 10">
    <name type="scientific">Desulfofervidus auxilii</name>
    <dbReference type="NCBI Taxonomy" id="1621989"/>
    <lineage>
        <taxon>Bacteria</taxon>
        <taxon>Pseudomonadati</taxon>
        <taxon>Thermodesulfobacteriota</taxon>
        <taxon>Candidatus Desulfofervidia</taxon>
        <taxon>Candidatus Desulfofervidales</taxon>
        <taxon>Candidatus Desulfofervidaceae</taxon>
        <taxon>Candidatus Desulfofervidus</taxon>
    </lineage>
</organism>
<dbReference type="GO" id="GO:0003676">
    <property type="term" value="F:nucleic acid binding"/>
    <property type="evidence" value="ECO:0007669"/>
    <property type="project" value="InterPro"/>
</dbReference>
<dbReference type="GO" id="GO:0006308">
    <property type="term" value="P:DNA catabolic process"/>
    <property type="evidence" value="ECO:0007669"/>
    <property type="project" value="UniProtKB-UniRule"/>
</dbReference>
<dbReference type="EC" id="3.1.11.6" evidence="5"/>
<keyword evidence="1 5" id="KW-0963">Cytoplasm</keyword>
<comment type="subunit">
    <text evidence="5">Heterooligomer composed of large and small subunits.</text>
</comment>
<dbReference type="EMBL" id="CP013015">
    <property type="protein sequence ID" value="AMM42034.1"/>
    <property type="molecule type" value="Genomic_DNA"/>
</dbReference>
<proteinExistence type="inferred from homology"/>
<dbReference type="InterPro" id="IPR020579">
    <property type="entry name" value="Exonuc_VII_lsu_C"/>
</dbReference>
<evidence type="ECO:0000313" key="10">
    <source>
        <dbReference type="Proteomes" id="UP000070560"/>
    </source>
</evidence>
<comment type="catalytic activity">
    <reaction evidence="5 6">
        <text>Exonucleolytic cleavage in either 5'- to 3'- or 3'- to 5'-direction to yield nucleoside 5'-phosphates.</text>
        <dbReference type="EC" id="3.1.11.6"/>
    </reaction>
</comment>
<comment type="function">
    <text evidence="5">Bidirectionally degrades single-stranded DNA into large acid-insoluble oligonucleotides, which are then degraded further into small acid-soluble oligonucleotides.</text>
</comment>
<feature type="domain" description="OB-fold nucleic acid binding" evidence="8">
    <location>
        <begin position="15"/>
        <end position="107"/>
    </location>
</feature>
<dbReference type="NCBIfam" id="TIGR00237">
    <property type="entry name" value="xseA"/>
    <property type="match status" value="1"/>
</dbReference>
<dbReference type="OrthoDB" id="9802795at2"/>
<dbReference type="GO" id="GO:0005737">
    <property type="term" value="C:cytoplasm"/>
    <property type="evidence" value="ECO:0007669"/>
    <property type="project" value="UniProtKB-SubCell"/>
</dbReference>
<evidence type="ECO:0000259" key="8">
    <source>
        <dbReference type="Pfam" id="PF13742"/>
    </source>
</evidence>
<dbReference type="PANTHER" id="PTHR30008:SF0">
    <property type="entry name" value="EXODEOXYRIBONUCLEASE 7 LARGE SUBUNIT"/>
    <property type="match status" value="1"/>
</dbReference>
<evidence type="ECO:0000256" key="6">
    <source>
        <dbReference type="RuleBase" id="RU004355"/>
    </source>
</evidence>
<name>A0A7U4QME6_DESA2</name>
<dbReference type="Proteomes" id="UP000070560">
    <property type="component" value="Chromosome"/>
</dbReference>
<comment type="similarity">
    <text evidence="5 6">Belongs to the XseA family.</text>
</comment>
<dbReference type="Pfam" id="PF13742">
    <property type="entry name" value="tRNA_anti_2"/>
    <property type="match status" value="1"/>
</dbReference>
<gene>
    <name evidence="5" type="primary">xseA</name>
    <name evidence="9" type="ORF">HS1_002248</name>
</gene>
<evidence type="ECO:0000259" key="7">
    <source>
        <dbReference type="Pfam" id="PF02601"/>
    </source>
</evidence>
<keyword evidence="10" id="KW-1185">Reference proteome</keyword>